<evidence type="ECO:0000256" key="4">
    <source>
        <dbReference type="ARBA" id="ARBA00022679"/>
    </source>
</evidence>
<dbReference type="Gene3D" id="1.10.287.130">
    <property type="match status" value="1"/>
</dbReference>
<dbReference type="Pfam" id="PF02518">
    <property type="entry name" value="HATPase_c"/>
    <property type="match status" value="1"/>
</dbReference>
<dbReference type="SUPFAM" id="SSF47384">
    <property type="entry name" value="Homodimeric domain of signal transducing histidine kinase"/>
    <property type="match status" value="1"/>
</dbReference>
<dbReference type="Gene3D" id="3.30.565.10">
    <property type="entry name" value="Histidine kinase-like ATPase, C-terminal domain"/>
    <property type="match status" value="1"/>
</dbReference>
<dbReference type="InterPro" id="IPR000014">
    <property type="entry name" value="PAS"/>
</dbReference>
<accession>A0ABY8N9C6</accession>
<dbReference type="InterPro" id="IPR052162">
    <property type="entry name" value="Sensor_kinase/Photoreceptor"/>
</dbReference>
<evidence type="ECO:0000256" key="2">
    <source>
        <dbReference type="ARBA" id="ARBA00012438"/>
    </source>
</evidence>
<dbReference type="Pfam" id="PF00512">
    <property type="entry name" value="HisKA"/>
    <property type="match status" value="1"/>
</dbReference>
<name>A0ABY8N9C6_9FLAO</name>
<dbReference type="EC" id="2.7.13.3" evidence="2"/>
<dbReference type="SMART" id="SM00387">
    <property type="entry name" value="HATPase_c"/>
    <property type="match status" value="1"/>
</dbReference>
<organism evidence="9 10">
    <name type="scientific">Flavobacterium keumense</name>
    <dbReference type="NCBI Taxonomy" id="1306518"/>
    <lineage>
        <taxon>Bacteria</taxon>
        <taxon>Pseudomonadati</taxon>
        <taxon>Bacteroidota</taxon>
        <taxon>Flavobacteriia</taxon>
        <taxon>Flavobacteriales</taxon>
        <taxon>Flavobacteriaceae</taxon>
        <taxon>Flavobacterium</taxon>
    </lineage>
</organism>
<dbReference type="NCBIfam" id="TIGR00229">
    <property type="entry name" value="sensory_box"/>
    <property type="match status" value="2"/>
</dbReference>
<evidence type="ECO:0000256" key="3">
    <source>
        <dbReference type="ARBA" id="ARBA00022553"/>
    </source>
</evidence>
<dbReference type="InterPro" id="IPR004358">
    <property type="entry name" value="Sig_transdc_His_kin-like_C"/>
</dbReference>
<sequence>MPLNTVTPKTILSTPSFQKECLSILTLTSKICEIPIIILSCVEYDTTAFIIAQTETNSKISKKKLETLNNSIIANKKPQVNSDTTFSMGIPIIFEGDTINGTLSLWDYKPRILEDIQLKTIENLLCQIQNLYLLERQKIELREKDLYKKILDFLPTEIAVFDNNHKYLYVNPAAIQNEDLRNYIIGKDDFEYAKHTQRDTQFAKERRERFSKAAKLNTIIEWIDEIKKKDTGETSFYTRKYAPVFKENGTFEMMVGFGVDITAQKNAEDALKISNERFSYASQATSDALWDWDLITNEIFVGETYTALFGHEFIENRISALSCENFIHPDDKESYTKKFEEILNSNSLKWSDEYRYLKADGTYAYVSDKAIIIRDKKGKAVRMIGAIQDITKRKNVEEQNRLLIEENNRNKIIQLNEAKNMYRLLADNTVDLVCLHNLDTTFEYISPSIMKLMGYTPEELIGQFPMQYVHPKDLELIQHSFTSFISESEDENAYVEARFRNKKGDYVWFEIKATIVKENGKPVSFQTSARNITQQKEVQYAMKKALAQERELNELRTNLVSTISHEFRTPMTTIRTSAELIEMYIEGHNFVHSAQLQKRINTITEEIDRIVELMNAVLTISKDDAGKTNFNPIYFDLKQICMDVIETSYSHQFGGRKVLTSFVGDDFTVFADKNLMEYSLFNLLNNAFKYSEGTDHIKLNIISDTQKIQIQIIDKGIGIPEKDVPKLFNTFFRASNTEGIQGTGLGLYIVKTFTERNSGSIQVESTLGKGTTVTLEFPISKSSFKQP</sequence>
<dbReference type="InterPro" id="IPR013655">
    <property type="entry name" value="PAS_fold_3"/>
</dbReference>
<dbReference type="RefSeq" id="WP_264532460.1">
    <property type="nucleotide sequence ID" value="NZ_CP092332.1"/>
</dbReference>
<feature type="domain" description="PAC" evidence="8">
    <location>
        <begin position="350"/>
        <end position="402"/>
    </location>
</feature>
<dbReference type="CDD" id="cd00082">
    <property type="entry name" value="HisKA"/>
    <property type="match status" value="1"/>
</dbReference>
<dbReference type="PROSITE" id="PS50113">
    <property type="entry name" value="PAC"/>
    <property type="match status" value="3"/>
</dbReference>
<dbReference type="SMART" id="SM00086">
    <property type="entry name" value="PAC"/>
    <property type="match status" value="3"/>
</dbReference>
<keyword evidence="3" id="KW-0597">Phosphoprotein</keyword>
<feature type="domain" description="PAC" evidence="8">
    <location>
        <begin position="493"/>
        <end position="544"/>
    </location>
</feature>
<dbReference type="InterPro" id="IPR036097">
    <property type="entry name" value="HisK_dim/P_sf"/>
</dbReference>
<gene>
    <name evidence="9" type="ORF">MG292_00950</name>
</gene>
<keyword evidence="10" id="KW-1185">Reference proteome</keyword>
<protein>
    <recommendedName>
        <fullName evidence="2">histidine kinase</fullName>
        <ecNumber evidence="2">2.7.13.3</ecNumber>
    </recommendedName>
</protein>
<dbReference type="PROSITE" id="PS50112">
    <property type="entry name" value="PAS"/>
    <property type="match status" value="1"/>
</dbReference>
<dbReference type="SMART" id="SM00388">
    <property type="entry name" value="HisKA"/>
    <property type="match status" value="1"/>
</dbReference>
<feature type="domain" description="Histidine kinase" evidence="6">
    <location>
        <begin position="562"/>
        <end position="781"/>
    </location>
</feature>
<dbReference type="PANTHER" id="PTHR43304:SF1">
    <property type="entry name" value="PAC DOMAIN-CONTAINING PROTEIN"/>
    <property type="match status" value="1"/>
</dbReference>
<feature type="domain" description="PAC" evidence="8">
    <location>
        <begin position="220"/>
        <end position="273"/>
    </location>
</feature>
<dbReference type="EMBL" id="CP092332">
    <property type="protein sequence ID" value="WGK94827.1"/>
    <property type="molecule type" value="Genomic_DNA"/>
</dbReference>
<dbReference type="InterPro" id="IPR035965">
    <property type="entry name" value="PAS-like_dom_sf"/>
</dbReference>
<comment type="catalytic activity">
    <reaction evidence="1">
        <text>ATP + protein L-histidine = ADP + protein N-phospho-L-histidine.</text>
        <dbReference type="EC" id="2.7.13.3"/>
    </reaction>
</comment>
<dbReference type="InterPro" id="IPR003661">
    <property type="entry name" value="HisK_dim/P_dom"/>
</dbReference>
<dbReference type="SUPFAM" id="SSF55874">
    <property type="entry name" value="ATPase domain of HSP90 chaperone/DNA topoisomerase II/histidine kinase"/>
    <property type="match status" value="1"/>
</dbReference>
<keyword evidence="4" id="KW-0808">Transferase</keyword>
<dbReference type="InterPro" id="IPR005467">
    <property type="entry name" value="His_kinase_dom"/>
</dbReference>
<dbReference type="Pfam" id="PF08447">
    <property type="entry name" value="PAS_3"/>
    <property type="match status" value="2"/>
</dbReference>
<dbReference type="PROSITE" id="PS50109">
    <property type="entry name" value="HIS_KIN"/>
    <property type="match status" value="1"/>
</dbReference>
<dbReference type="SMART" id="SM00091">
    <property type="entry name" value="PAS"/>
    <property type="match status" value="3"/>
</dbReference>
<evidence type="ECO:0000259" key="8">
    <source>
        <dbReference type="PROSITE" id="PS50113"/>
    </source>
</evidence>
<feature type="domain" description="PAS" evidence="7">
    <location>
        <begin position="418"/>
        <end position="488"/>
    </location>
</feature>
<evidence type="ECO:0000313" key="9">
    <source>
        <dbReference type="EMBL" id="WGK94827.1"/>
    </source>
</evidence>
<evidence type="ECO:0000259" key="7">
    <source>
        <dbReference type="PROSITE" id="PS50112"/>
    </source>
</evidence>
<dbReference type="GO" id="GO:0016301">
    <property type="term" value="F:kinase activity"/>
    <property type="evidence" value="ECO:0007669"/>
    <property type="project" value="UniProtKB-KW"/>
</dbReference>
<dbReference type="InterPro" id="IPR036890">
    <property type="entry name" value="HATPase_C_sf"/>
</dbReference>
<dbReference type="InterPro" id="IPR003594">
    <property type="entry name" value="HATPase_dom"/>
</dbReference>
<dbReference type="InterPro" id="IPR013656">
    <property type="entry name" value="PAS_4"/>
</dbReference>
<evidence type="ECO:0000256" key="1">
    <source>
        <dbReference type="ARBA" id="ARBA00000085"/>
    </source>
</evidence>
<dbReference type="Gene3D" id="3.30.450.20">
    <property type="entry name" value="PAS domain"/>
    <property type="match status" value="3"/>
</dbReference>
<dbReference type="Proteomes" id="UP001232117">
    <property type="component" value="Chromosome"/>
</dbReference>
<dbReference type="InterPro" id="IPR000700">
    <property type="entry name" value="PAS-assoc_C"/>
</dbReference>
<evidence type="ECO:0000256" key="5">
    <source>
        <dbReference type="ARBA" id="ARBA00022777"/>
    </source>
</evidence>
<evidence type="ECO:0000313" key="10">
    <source>
        <dbReference type="Proteomes" id="UP001232117"/>
    </source>
</evidence>
<dbReference type="SUPFAM" id="SSF55785">
    <property type="entry name" value="PYP-like sensor domain (PAS domain)"/>
    <property type="match status" value="3"/>
</dbReference>
<dbReference type="Gene3D" id="2.10.70.100">
    <property type="match status" value="1"/>
</dbReference>
<dbReference type="InterPro" id="IPR001610">
    <property type="entry name" value="PAC"/>
</dbReference>
<dbReference type="Pfam" id="PF08448">
    <property type="entry name" value="PAS_4"/>
    <property type="match status" value="1"/>
</dbReference>
<dbReference type="PANTHER" id="PTHR43304">
    <property type="entry name" value="PHYTOCHROME-LIKE PROTEIN CPH1"/>
    <property type="match status" value="1"/>
</dbReference>
<proteinExistence type="predicted"/>
<keyword evidence="5 9" id="KW-0418">Kinase</keyword>
<dbReference type="PRINTS" id="PR00344">
    <property type="entry name" value="BCTRLSENSOR"/>
</dbReference>
<dbReference type="CDD" id="cd00130">
    <property type="entry name" value="PAS"/>
    <property type="match status" value="2"/>
</dbReference>
<dbReference type="CDD" id="cd00075">
    <property type="entry name" value="HATPase"/>
    <property type="match status" value="1"/>
</dbReference>
<reference evidence="9 10" key="1">
    <citation type="submission" date="2023-06" db="EMBL/GenBank/DDBJ databases">
        <title>Complete Genome Sequence of Flavobacterium keumense K3R-10.</title>
        <authorList>
            <person name="Jeong H."/>
            <person name="Jhang S.Y."/>
            <person name="Kim J.N."/>
        </authorList>
    </citation>
    <scope>NUCLEOTIDE SEQUENCE [LARGE SCALE GENOMIC DNA]</scope>
    <source>
        <strain evidence="9 10">K3R-10</strain>
    </source>
</reference>
<evidence type="ECO:0000259" key="6">
    <source>
        <dbReference type="PROSITE" id="PS50109"/>
    </source>
</evidence>